<comment type="similarity">
    <text evidence="1">Belongs to the HyuE racemase family.</text>
</comment>
<protein>
    <submittedName>
        <fullName evidence="2">Arylsulfatase</fullName>
    </submittedName>
</protein>
<evidence type="ECO:0000313" key="3">
    <source>
        <dbReference type="Proteomes" id="UP000321058"/>
    </source>
</evidence>
<dbReference type="EMBL" id="BKAJ01000031">
    <property type="protein sequence ID" value="GEP54565.1"/>
    <property type="molecule type" value="Genomic_DNA"/>
</dbReference>
<dbReference type="Pfam" id="PF01177">
    <property type="entry name" value="Asp_Glu_race"/>
    <property type="match status" value="1"/>
</dbReference>
<dbReference type="RefSeq" id="WP_147148238.1">
    <property type="nucleotide sequence ID" value="NZ_BKAJ01000031.1"/>
</dbReference>
<comment type="caution">
    <text evidence="2">The sequence shown here is derived from an EMBL/GenBank/DDBJ whole genome shotgun (WGS) entry which is preliminary data.</text>
</comment>
<dbReference type="Proteomes" id="UP000321058">
    <property type="component" value="Unassembled WGS sequence"/>
</dbReference>
<sequence>MTRIALVHATPAAVDPIKQAFAKAWPEPDLVNLLDDSLSRDRALTPQLTDGIFGRFDALGRYAVSLGADAILFTCSAFGPAIERVARSVTMPVLKPNEAMFAEAIAIGGTIGMLATFEPSIASMSEEFEDQAKQAGASASLKSVFVPGAMAALLAGGREQHDILVAEAAAQLGGCDAIMLAQFSMAPAAARLRSRSSVPVLTSPASAVAVLKSRLAA</sequence>
<accession>A0A512N6F1</accession>
<evidence type="ECO:0000313" key="2">
    <source>
        <dbReference type="EMBL" id="GEP54565.1"/>
    </source>
</evidence>
<name>A0A512N6F1_9HYPH</name>
<gene>
    <name evidence="2" type="ORF">RSO01_17310</name>
</gene>
<dbReference type="OrthoDB" id="978447at2"/>
<organism evidence="2 3">
    <name type="scientific">Reyranella soli</name>
    <dbReference type="NCBI Taxonomy" id="1230389"/>
    <lineage>
        <taxon>Bacteria</taxon>
        <taxon>Pseudomonadati</taxon>
        <taxon>Pseudomonadota</taxon>
        <taxon>Alphaproteobacteria</taxon>
        <taxon>Hyphomicrobiales</taxon>
        <taxon>Reyranellaceae</taxon>
        <taxon>Reyranella</taxon>
    </lineage>
</organism>
<evidence type="ECO:0000256" key="1">
    <source>
        <dbReference type="ARBA" id="ARBA00038414"/>
    </source>
</evidence>
<proteinExistence type="inferred from homology"/>
<dbReference type="AlphaFoldDB" id="A0A512N6F1"/>
<dbReference type="InterPro" id="IPR053714">
    <property type="entry name" value="Iso_Racemase_Enz_sf"/>
</dbReference>
<keyword evidence="3" id="KW-1185">Reference proteome</keyword>
<dbReference type="Gene3D" id="3.40.50.12500">
    <property type="match status" value="1"/>
</dbReference>
<dbReference type="GO" id="GO:0047661">
    <property type="term" value="F:amino-acid racemase activity"/>
    <property type="evidence" value="ECO:0007669"/>
    <property type="project" value="InterPro"/>
</dbReference>
<dbReference type="InterPro" id="IPR015942">
    <property type="entry name" value="Asp/Glu/hydantoin_racemase"/>
</dbReference>
<reference evidence="2 3" key="1">
    <citation type="submission" date="2019-07" db="EMBL/GenBank/DDBJ databases">
        <title>Whole genome shotgun sequence of Reyranella soli NBRC 108950.</title>
        <authorList>
            <person name="Hosoyama A."/>
            <person name="Uohara A."/>
            <person name="Ohji S."/>
            <person name="Ichikawa N."/>
        </authorList>
    </citation>
    <scope>NUCLEOTIDE SEQUENCE [LARGE SCALE GENOMIC DNA]</scope>
    <source>
        <strain evidence="2 3">NBRC 108950</strain>
    </source>
</reference>